<dbReference type="InterPro" id="IPR039606">
    <property type="entry name" value="Phytol/farnesol_kinase"/>
</dbReference>
<dbReference type="GO" id="GO:0009507">
    <property type="term" value="C:chloroplast"/>
    <property type="evidence" value="ECO:0007669"/>
    <property type="project" value="UniProtKB-SubCell"/>
</dbReference>
<evidence type="ECO:0000256" key="14">
    <source>
        <dbReference type="SAM" id="Phobius"/>
    </source>
</evidence>
<feature type="transmembrane region" description="Helical" evidence="14">
    <location>
        <begin position="221"/>
        <end position="241"/>
    </location>
</feature>
<reference evidence="15" key="1">
    <citation type="submission" date="2015-08" db="EMBL/GenBank/DDBJ databases">
        <authorList>
            <person name="Babu N.S."/>
            <person name="Beckwith C.J."/>
            <person name="Beseler K.G."/>
            <person name="Brison A."/>
            <person name="Carone J.V."/>
            <person name="Caskin T.P."/>
            <person name="Diamond M."/>
            <person name="Durham M.E."/>
            <person name="Foxe J.M."/>
            <person name="Go M."/>
            <person name="Henderson B.A."/>
            <person name="Jones I.B."/>
            <person name="McGettigan J.A."/>
            <person name="Micheletti S.J."/>
            <person name="Nasrallah M.E."/>
            <person name="Ortiz D."/>
            <person name="Piller C.R."/>
            <person name="Privatt S.R."/>
            <person name="Schneider S.L."/>
            <person name="Sharp S."/>
            <person name="Smith T.C."/>
            <person name="Stanton J.D."/>
            <person name="Ullery H.E."/>
            <person name="Wilson R.J."/>
            <person name="Serrano M.G."/>
            <person name="Buck G."/>
            <person name="Lee V."/>
            <person name="Wang Y."/>
            <person name="Carvalho R."/>
            <person name="Voegtly L."/>
            <person name="Shi R."/>
            <person name="Duckworth R."/>
            <person name="Johnson A."/>
            <person name="Loviza R."/>
            <person name="Walstead R."/>
            <person name="Shah Z."/>
            <person name="Kiflezghi M."/>
            <person name="Wade K."/>
            <person name="Ball S.L."/>
            <person name="Bradley K.W."/>
            <person name="Asai D.J."/>
            <person name="Bowman C.A."/>
            <person name="Russell D.A."/>
            <person name="Pope W.H."/>
            <person name="Jacobs-Sera D."/>
            <person name="Hendrix R.W."/>
            <person name="Hatfull G.F."/>
        </authorList>
    </citation>
    <scope>NUCLEOTIDE SEQUENCE</scope>
</reference>
<dbReference type="PANTHER" id="PTHR32523:SF8">
    <property type="entry name" value="DOLICHOL KINASE"/>
    <property type="match status" value="1"/>
</dbReference>
<evidence type="ECO:0000256" key="13">
    <source>
        <dbReference type="ARBA" id="ARBA00048889"/>
    </source>
</evidence>
<keyword evidence="7" id="KW-0418">Kinase</keyword>
<feature type="transmembrane region" description="Helical" evidence="14">
    <location>
        <begin position="157"/>
        <end position="174"/>
    </location>
</feature>
<keyword evidence="6 14" id="KW-0812">Transmembrane</keyword>
<dbReference type="EC" id="2.7.1.182" evidence="12"/>
<keyword evidence="9 14" id="KW-1133">Transmembrane helix</keyword>
<comment type="similarity">
    <text evidence="2">Belongs to the polyprenol kinase family.</text>
</comment>
<comment type="subcellular location">
    <subcellularLocation>
        <location evidence="1">Plastid</location>
        <location evidence="1">Chloroplast membrane</location>
        <topology evidence="1">Multi-pass membrane protein</topology>
    </subcellularLocation>
</comment>
<keyword evidence="4" id="KW-0934">Plastid</keyword>
<evidence type="ECO:0000313" key="15">
    <source>
        <dbReference type="EMBL" id="JAT69122.1"/>
    </source>
</evidence>
<keyword evidence="8" id="KW-0809">Transit peptide</keyword>
<accession>A0A1D1ZQ62</accession>
<evidence type="ECO:0000256" key="9">
    <source>
        <dbReference type="ARBA" id="ARBA00022989"/>
    </source>
</evidence>
<dbReference type="AlphaFoldDB" id="A0A1D1ZQ62"/>
<sequence length="293" mass="30942">MSRLATPMMGCAMPLIVRHPPLRPGLPGHDPRHLPRRCLARGLPSLLSDAISPSSPTRDLLAAAFAITGSKLIVQIFDRLEAAAIIDRNLSRKLVHTLAGPLFLVSWPLFASNPESKLIAAAVPFLNVIRLTLVGTGLVRDERVVAAMSRTGDKSELLRGPLFYVLVLFAVTLACWRNSPIGLVVIAVLCGGDGLADIFGRRFGGGARLPWNQAKSWAGSAAMLGGSLLVAASLISFYHLLGLVPHSLQDSLGPVAIIAAVSTGVESLPISQRLDDNLSVPAVALLLGSTLLP</sequence>
<protein>
    <recommendedName>
        <fullName evidence="12">phytol kinase</fullName>
        <ecNumber evidence="12">2.7.1.182</ecNumber>
    </recommendedName>
</protein>
<evidence type="ECO:0000256" key="10">
    <source>
        <dbReference type="ARBA" id="ARBA00023136"/>
    </source>
</evidence>
<evidence type="ECO:0000256" key="5">
    <source>
        <dbReference type="ARBA" id="ARBA00022679"/>
    </source>
</evidence>
<evidence type="ECO:0000256" key="11">
    <source>
        <dbReference type="ARBA" id="ARBA00024015"/>
    </source>
</evidence>
<gene>
    <name evidence="15" type="ORF">g.3155</name>
</gene>
<evidence type="ECO:0000256" key="4">
    <source>
        <dbReference type="ARBA" id="ARBA00022640"/>
    </source>
</evidence>
<evidence type="ECO:0000256" key="6">
    <source>
        <dbReference type="ARBA" id="ARBA00022692"/>
    </source>
</evidence>
<evidence type="ECO:0000256" key="2">
    <source>
        <dbReference type="ARBA" id="ARBA00010794"/>
    </source>
</evidence>
<evidence type="ECO:0000256" key="12">
    <source>
        <dbReference type="ARBA" id="ARBA00039024"/>
    </source>
</evidence>
<dbReference type="GO" id="GO:0010276">
    <property type="term" value="F:phytol kinase activity"/>
    <property type="evidence" value="ECO:0007669"/>
    <property type="project" value="UniProtKB-EC"/>
</dbReference>
<comment type="pathway">
    <text evidence="11">Cofactor biosynthesis; tocopherol biosynthesis.</text>
</comment>
<keyword evidence="5" id="KW-0808">Transferase</keyword>
<evidence type="ECO:0000256" key="3">
    <source>
        <dbReference type="ARBA" id="ARBA00022528"/>
    </source>
</evidence>
<evidence type="ECO:0000256" key="1">
    <source>
        <dbReference type="ARBA" id="ARBA00004508"/>
    </source>
</evidence>
<evidence type="ECO:0000256" key="8">
    <source>
        <dbReference type="ARBA" id="ARBA00022946"/>
    </source>
</evidence>
<organism evidence="15">
    <name type="scientific">Auxenochlorella protothecoides</name>
    <name type="common">Green microalga</name>
    <name type="synonym">Chlorella protothecoides</name>
    <dbReference type="NCBI Taxonomy" id="3075"/>
    <lineage>
        <taxon>Eukaryota</taxon>
        <taxon>Viridiplantae</taxon>
        <taxon>Chlorophyta</taxon>
        <taxon>core chlorophytes</taxon>
        <taxon>Trebouxiophyceae</taxon>
        <taxon>Chlorellales</taxon>
        <taxon>Chlorellaceae</taxon>
        <taxon>Auxenochlorella</taxon>
    </lineage>
</organism>
<keyword evidence="10 14" id="KW-0472">Membrane</keyword>
<feature type="transmembrane region" description="Helical" evidence="14">
    <location>
        <begin position="180"/>
        <end position="200"/>
    </location>
</feature>
<keyword evidence="3" id="KW-0150">Chloroplast</keyword>
<dbReference type="GO" id="GO:0016020">
    <property type="term" value="C:membrane"/>
    <property type="evidence" value="ECO:0007669"/>
    <property type="project" value="UniProtKB-SubCell"/>
</dbReference>
<dbReference type="EMBL" id="GDKF01009500">
    <property type="protein sequence ID" value="JAT69122.1"/>
    <property type="molecule type" value="Transcribed_RNA"/>
</dbReference>
<evidence type="ECO:0000256" key="7">
    <source>
        <dbReference type="ARBA" id="ARBA00022777"/>
    </source>
</evidence>
<proteinExistence type="inferred from homology"/>
<comment type="catalytic activity">
    <reaction evidence="13">
        <text>phytol + CTP = phytyl phosphate + CDP + H(+)</text>
        <dbReference type="Rhea" id="RHEA:38055"/>
        <dbReference type="ChEBI" id="CHEBI:15378"/>
        <dbReference type="ChEBI" id="CHEBI:17327"/>
        <dbReference type="ChEBI" id="CHEBI:37563"/>
        <dbReference type="ChEBI" id="CHEBI:58069"/>
        <dbReference type="ChEBI" id="CHEBI:75483"/>
        <dbReference type="EC" id="2.7.1.182"/>
    </reaction>
</comment>
<dbReference type="PANTHER" id="PTHR32523">
    <property type="entry name" value="PHYTOL KINASE 1, CHLOROPLASTIC"/>
    <property type="match status" value="1"/>
</dbReference>
<name>A0A1D1ZQ62_AUXPR</name>